<comment type="caution">
    <text evidence="5">The sequence shown here is derived from an EMBL/GenBank/DDBJ whole genome shotgun (WGS) entry which is preliminary data.</text>
</comment>
<proteinExistence type="predicted"/>
<feature type="transmembrane region" description="Helical" evidence="4">
    <location>
        <begin position="51"/>
        <end position="72"/>
    </location>
</feature>
<keyword evidence="5" id="KW-0762">Sugar transport</keyword>
<dbReference type="AlphaFoldDB" id="A0A9Q1CQL9"/>
<dbReference type="SUPFAM" id="SSF103473">
    <property type="entry name" value="MFS general substrate transporter"/>
    <property type="match status" value="1"/>
</dbReference>
<reference evidence="5" key="1">
    <citation type="submission" date="2021-10" db="EMBL/GenBank/DDBJ databases">
        <title>Tropical sea cucumber genome reveals ecological adaptation and Cuvierian tubules defense mechanism.</title>
        <authorList>
            <person name="Chen T."/>
        </authorList>
    </citation>
    <scope>NUCLEOTIDE SEQUENCE</scope>
    <source>
        <strain evidence="5">Nanhai2018</strain>
        <tissue evidence="5">Muscle</tissue>
    </source>
</reference>
<feature type="transmembrane region" description="Helical" evidence="4">
    <location>
        <begin position="141"/>
        <end position="167"/>
    </location>
</feature>
<feature type="transmembrane region" description="Helical" evidence="4">
    <location>
        <begin position="280"/>
        <end position="303"/>
    </location>
</feature>
<dbReference type="EMBL" id="JAIZAY010000001">
    <property type="protein sequence ID" value="KAJ8049025.1"/>
    <property type="molecule type" value="Genomic_DNA"/>
</dbReference>
<keyword evidence="1 4" id="KW-0812">Transmembrane</keyword>
<evidence type="ECO:0000256" key="2">
    <source>
        <dbReference type="ARBA" id="ARBA00022989"/>
    </source>
</evidence>
<evidence type="ECO:0000313" key="6">
    <source>
        <dbReference type="Proteomes" id="UP001152320"/>
    </source>
</evidence>
<feature type="transmembrane region" description="Helical" evidence="4">
    <location>
        <begin position="309"/>
        <end position="331"/>
    </location>
</feature>
<feature type="transmembrane region" description="Helical" evidence="4">
    <location>
        <begin position="84"/>
        <end position="104"/>
    </location>
</feature>
<feature type="transmembrane region" description="Helical" evidence="4">
    <location>
        <begin position="238"/>
        <end position="259"/>
    </location>
</feature>
<feature type="transmembrane region" description="Helical" evidence="4">
    <location>
        <begin position="411"/>
        <end position="431"/>
    </location>
</feature>
<keyword evidence="2 4" id="KW-1133">Transmembrane helix</keyword>
<feature type="transmembrane region" description="Helical" evidence="4">
    <location>
        <begin position="376"/>
        <end position="399"/>
    </location>
</feature>
<keyword evidence="6" id="KW-1185">Reference proteome</keyword>
<dbReference type="InterPro" id="IPR036259">
    <property type="entry name" value="MFS_trans_sf"/>
</dbReference>
<evidence type="ECO:0000256" key="3">
    <source>
        <dbReference type="ARBA" id="ARBA00023136"/>
    </source>
</evidence>
<evidence type="ECO:0000256" key="4">
    <source>
        <dbReference type="SAM" id="Phobius"/>
    </source>
</evidence>
<feature type="transmembrane region" description="Helical" evidence="4">
    <location>
        <begin position="343"/>
        <end position="364"/>
    </location>
</feature>
<dbReference type="PANTHER" id="PTHR23121:SF9">
    <property type="entry name" value="SODIUM-DEPENDENT GLUCOSE TRANSPORTER 1"/>
    <property type="match status" value="1"/>
</dbReference>
<dbReference type="Proteomes" id="UP001152320">
    <property type="component" value="Chromosome 1"/>
</dbReference>
<feature type="transmembrane region" description="Helical" evidence="4">
    <location>
        <begin position="116"/>
        <end position="135"/>
    </location>
</feature>
<evidence type="ECO:0000313" key="5">
    <source>
        <dbReference type="EMBL" id="KAJ8049025.1"/>
    </source>
</evidence>
<feature type="transmembrane region" description="Helical" evidence="4">
    <location>
        <begin position="174"/>
        <end position="196"/>
    </location>
</feature>
<evidence type="ECO:0000256" key="1">
    <source>
        <dbReference type="ARBA" id="ARBA00022692"/>
    </source>
</evidence>
<dbReference type="PANTHER" id="PTHR23121">
    <property type="entry name" value="SODIUM-DEPENDENT GLUCOSE TRANSPORTER 1"/>
    <property type="match status" value="1"/>
</dbReference>
<name>A0A9Q1CQL9_HOLLE</name>
<feature type="transmembrane region" description="Helical" evidence="4">
    <location>
        <begin position="451"/>
        <end position="471"/>
    </location>
</feature>
<sequence>MAFDSDDDGDDILFSSKFDMLEQTTTLVDEGKNKNLSDILYKSKGKMKKTFGLCAAFIGVGLCVAIIGPTLSDLTAQVNREGDFVNISLLFVGRSVGYLVGYFLGSFLYIIFNPQLIIAVSLLLASIAIGVVSATHQLLSLIITMSVVGLAIGVMERGASVVCFQFWGDRSPGFLQMIHFTLAVGAFIASLLAVPFPHWPWTCYVNASETATTFPMTTIPESMTNVTSEVADVPAMKAYVIISVYVSLISLLFFYFTWISPSTSEVVPSQPNESRRDSDGTVIFVVMSFHFLYTAAEVSFGAFVSEVYLHSFDTVCSGTAAVVLFWGSFTLGRSIPLCFTVPMSSLAFLTVNSVGTLIASLILAVSTEMKSPSTQLFWLGSVLLGLSMSNLFQAGNAWLQRYMSIGEKLSAMLVIGDVLGHAGAPTILSFFTFPSDVYPSGINDSNSYHTLLYAMVLFSFLWTALFFYVYVRSEAEGIKPTPENESSQNTVVNDVIDGVNEALNTESKTKKSGKQIIKPKFEVRRGHKD</sequence>
<dbReference type="Gene3D" id="1.20.1250.20">
    <property type="entry name" value="MFS general substrate transporter like domains"/>
    <property type="match status" value="1"/>
</dbReference>
<organism evidence="5 6">
    <name type="scientific">Holothuria leucospilota</name>
    <name type="common">Black long sea cucumber</name>
    <name type="synonym">Mertensiothuria leucospilota</name>
    <dbReference type="NCBI Taxonomy" id="206669"/>
    <lineage>
        <taxon>Eukaryota</taxon>
        <taxon>Metazoa</taxon>
        <taxon>Echinodermata</taxon>
        <taxon>Eleutherozoa</taxon>
        <taxon>Echinozoa</taxon>
        <taxon>Holothuroidea</taxon>
        <taxon>Aspidochirotacea</taxon>
        <taxon>Aspidochirotida</taxon>
        <taxon>Holothuriidae</taxon>
        <taxon>Holothuria</taxon>
    </lineage>
</organism>
<accession>A0A9Q1CQL9</accession>
<keyword evidence="3 4" id="KW-0472">Membrane</keyword>
<keyword evidence="5" id="KW-0813">Transport</keyword>
<dbReference type="OrthoDB" id="546893at2759"/>
<gene>
    <name evidence="5" type="ORF">HOLleu_01572</name>
</gene>
<protein>
    <submittedName>
        <fullName evidence="5">Sodium-dependent glucose transporter 1</fullName>
    </submittedName>
</protein>